<evidence type="ECO:0000313" key="3">
    <source>
        <dbReference type="Proteomes" id="UP001153620"/>
    </source>
</evidence>
<keyword evidence="3" id="KW-1185">Reference proteome</keyword>
<dbReference type="EMBL" id="OU895880">
    <property type="protein sequence ID" value="CAG9811452.1"/>
    <property type="molecule type" value="Genomic_DNA"/>
</dbReference>
<dbReference type="SUPFAM" id="SSF52058">
    <property type="entry name" value="L domain-like"/>
    <property type="match status" value="1"/>
</dbReference>
<dbReference type="Gene3D" id="3.80.10.10">
    <property type="entry name" value="Ribonuclease Inhibitor"/>
    <property type="match status" value="1"/>
</dbReference>
<evidence type="ECO:0000313" key="2">
    <source>
        <dbReference type="EMBL" id="CAG9811452.1"/>
    </source>
</evidence>
<dbReference type="Proteomes" id="UP001153620">
    <property type="component" value="Chromosome 4"/>
</dbReference>
<protein>
    <submittedName>
        <fullName evidence="2">Uncharacterized protein</fullName>
    </submittedName>
</protein>
<keyword evidence="1" id="KW-0732">Signal</keyword>
<dbReference type="AlphaFoldDB" id="A0A9N9WZ54"/>
<gene>
    <name evidence="2" type="ORF">CHIRRI_LOCUS14261</name>
</gene>
<dbReference type="InterPro" id="IPR032675">
    <property type="entry name" value="LRR_dom_sf"/>
</dbReference>
<name>A0A9N9WZ54_9DIPT</name>
<feature type="signal peptide" evidence="1">
    <location>
        <begin position="1"/>
        <end position="19"/>
    </location>
</feature>
<dbReference type="PROSITE" id="PS51450">
    <property type="entry name" value="LRR"/>
    <property type="match status" value="1"/>
</dbReference>
<proteinExistence type="predicted"/>
<accession>A0A9N9WZ54</accession>
<dbReference type="OrthoDB" id="7776492at2759"/>
<dbReference type="PANTHER" id="PTHR31450">
    <property type="entry name" value="LEUCINE-RICH REPEAT-CONTAINING PROTEIN 19 LRRC19 FAMILY MEMBER"/>
    <property type="match status" value="1"/>
</dbReference>
<dbReference type="InterPro" id="IPR001611">
    <property type="entry name" value="Leu-rich_rpt"/>
</dbReference>
<dbReference type="PANTHER" id="PTHR31450:SF3">
    <property type="entry name" value="TYPE III ENDOSOME MEMBRANE PROTEIN TEMP"/>
    <property type="match status" value="1"/>
</dbReference>
<sequence length="200" mass="22210">MKQFIVFLVFAATTCLVSCNDITLNCAFKTSIFKSTPRSYDCFIESLTFSAADKVVAVTGDHEDGKTNDDVTGFVAIGSGIEVFPRGLENVFPNLLIVSLQGSSIPTVNADDFKAFPNLRDLEIYSGELETITADSFKYNKNLEWLDMSSNKLRSIDIKAFQGLDKLKALFLYKNVCIDEYPAGSRDRVLELIEKVGQKC</sequence>
<feature type="chain" id="PRO_5040312488" evidence="1">
    <location>
        <begin position="20"/>
        <end position="200"/>
    </location>
</feature>
<organism evidence="2 3">
    <name type="scientific">Chironomus riparius</name>
    <dbReference type="NCBI Taxonomy" id="315576"/>
    <lineage>
        <taxon>Eukaryota</taxon>
        <taxon>Metazoa</taxon>
        <taxon>Ecdysozoa</taxon>
        <taxon>Arthropoda</taxon>
        <taxon>Hexapoda</taxon>
        <taxon>Insecta</taxon>
        <taxon>Pterygota</taxon>
        <taxon>Neoptera</taxon>
        <taxon>Endopterygota</taxon>
        <taxon>Diptera</taxon>
        <taxon>Nematocera</taxon>
        <taxon>Chironomoidea</taxon>
        <taxon>Chironomidae</taxon>
        <taxon>Chironominae</taxon>
        <taxon>Chironomus</taxon>
    </lineage>
</organism>
<evidence type="ECO:0000256" key="1">
    <source>
        <dbReference type="SAM" id="SignalP"/>
    </source>
</evidence>
<dbReference type="Pfam" id="PF13855">
    <property type="entry name" value="LRR_8"/>
    <property type="match status" value="1"/>
</dbReference>
<reference evidence="2" key="1">
    <citation type="submission" date="2022-01" db="EMBL/GenBank/DDBJ databases">
        <authorList>
            <person name="King R."/>
        </authorList>
    </citation>
    <scope>NUCLEOTIDE SEQUENCE</scope>
</reference>
<reference evidence="2" key="2">
    <citation type="submission" date="2022-10" db="EMBL/GenBank/DDBJ databases">
        <authorList>
            <consortium name="ENA_rothamsted_submissions"/>
            <consortium name="culmorum"/>
            <person name="King R."/>
        </authorList>
    </citation>
    <scope>NUCLEOTIDE SEQUENCE</scope>
</reference>